<dbReference type="SUPFAM" id="SSF57716">
    <property type="entry name" value="Glucocorticoid receptor-like (DNA-binding domain)"/>
    <property type="match status" value="1"/>
</dbReference>
<evidence type="ECO:0000256" key="4">
    <source>
        <dbReference type="ARBA" id="ARBA00023015"/>
    </source>
</evidence>
<evidence type="ECO:0000256" key="2">
    <source>
        <dbReference type="ARBA" id="ARBA00022771"/>
    </source>
</evidence>
<evidence type="ECO:0000256" key="8">
    <source>
        <dbReference type="ARBA" id="ARBA00023242"/>
    </source>
</evidence>
<evidence type="ECO:0000256" key="6">
    <source>
        <dbReference type="ARBA" id="ARBA00023163"/>
    </source>
</evidence>
<keyword evidence="7" id="KW-0675">Receptor</keyword>
<name>A0ABN9G313_9NEOB</name>
<keyword evidence="1" id="KW-0479">Metal-binding</keyword>
<dbReference type="PROSITE" id="PS51030">
    <property type="entry name" value="NUCLEAR_REC_DBD_2"/>
    <property type="match status" value="1"/>
</dbReference>
<feature type="domain" description="Nuclear receptor" evidence="9">
    <location>
        <begin position="7"/>
        <end position="82"/>
    </location>
</feature>
<evidence type="ECO:0000256" key="7">
    <source>
        <dbReference type="ARBA" id="ARBA00023170"/>
    </source>
</evidence>
<dbReference type="PANTHER" id="PTHR48092">
    <property type="entry name" value="KNIRPS-RELATED PROTEIN-RELATED"/>
    <property type="match status" value="1"/>
</dbReference>
<dbReference type="Proteomes" id="UP001162483">
    <property type="component" value="Unassembled WGS sequence"/>
</dbReference>
<keyword evidence="11" id="KW-1185">Reference proteome</keyword>
<dbReference type="PRINTS" id="PR00047">
    <property type="entry name" value="STROIDFINGER"/>
</dbReference>
<dbReference type="PROSITE" id="PS00031">
    <property type="entry name" value="NUCLEAR_REC_DBD_1"/>
    <property type="match status" value="1"/>
</dbReference>
<dbReference type="Pfam" id="PF00105">
    <property type="entry name" value="zf-C4"/>
    <property type="match status" value="1"/>
</dbReference>
<reference evidence="10" key="1">
    <citation type="submission" date="2023-05" db="EMBL/GenBank/DDBJ databases">
        <authorList>
            <person name="Stuckert A."/>
        </authorList>
    </citation>
    <scope>NUCLEOTIDE SEQUENCE</scope>
</reference>
<sequence length="110" mass="12644">MESSKETRYCAVCSDYASGYHYGVWSCEGCKAFFKRSIQGHNDYMCPATNQCTIDKNRRKSCQACRLRKCYEVGMMKGGMYWVHSMKQPPNVKNIPLCCNQRNLGFRAVS</sequence>
<keyword evidence="6" id="KW-0804">Transcription</keyword>
<dbReference type="SMART" id="SM00399">
    <property type="entry name" value="ZnF_C4"/>
    <property type="match status" value="1"/>
</dbReference>
<protein>
    <recommendedName>
        <fullName evidence="9">Nuclear receptor domain-containing protein</fullName>
    </recommendedName>
</protein>
<keyword evidence="3" id="KW-0862">Zinc</keyword>
<proteinExistence type="predicted"/>
<keyword evidence="8" id="KW-0539">Nucleus</keyword>
<evidence type="ECO:0000313" key="11">
    <source>
        <dbReference type="Proteomes" id="UP001162483"/>
    </source>
</evidence>
<evidence type="ECO:0000313" key="10">
    <source>
        <dbReference type="EMBL" id="CAI9601908.1"/>
    </source>
</evidence>
<keyword evidence="5" id="KW-0238">DNA-binding</keyword>
<dbReference type="Gene3D" id="3.30.50.10">
    <property type="entry name" value="Erythroid Transcription Factor GATA-1, subunit A"/>
    <property type="match status" value="1"/>
</dbReference>
<keyword evidence="2" id="KW-0863">Zinc-finger</keyword>
<evidence type="ECO:0000256" key="3">
    <source>
        <dbReference type="ARBA" id="ARBA00022833"/>
    </source>
</evidence>
<comment type="caution">
    <text evidence="10">The sequence shown here is derived from an EMBL/GenBank/DDBJ whole genome shotgun (WGS) entry which is preliminary data.</text>
</comment>
<dbReference type="InterPro" id="IPR013088">
    <property type="entry name" value="Znf_NHR/GATA"/>
</dbReference>
<keyword evidence="4" id="KW-0805">Transcription regulation</keyword>
<dbReference type="CDD" id="cd07171">
    <property type="entry name" value="NR_DBD_ER"/>
    <property type="match status" value="1"/>
</dbReference>
<evidence type="ECO:0000259" key="9">
    <source>
        <dbReference type="PROSITE" id="PS51030"/>
    </source>
</evidence>
<evidence type="ECO:0000256" key="1">
    <source>
        <dbReference type="ARBA" id="ARBA00022723"/>
    </source>
</evidence>
<organism evidence="10 11">
    <name type="scientific">Staurois parvus</name>
    <dbReference type="NCBI Taxonomy" id="386267"/>
    <lineage>
        <taxon>Eukaryota</taxon>
        <taxon>Metazoa</taxon>
        <taxon>Chordata</taxon>
        <taxon>Craniata</taxon>
        <taxon>Vertebrata</taxon>
        <taxon>Euteleostomi</taxon>
        <taxon>Amphibia</taxon>
        <taxon>Batrachia</taxon>
        <taxon>Anura</taxon>
        <taxon>Neobatrachia</taxon>
        <taxon>Ranoidea</taxon>
        <taxon>Ranidae</taxon>
        <taxon>Staurois</taxon>
    </lineage>
</organism>
<gene>
    <name evidence="10" type="ORF">SPARVUS_LOCUS13046688</name>
</gene>
<evidence type="ECO:0000256" key="5">
    <source>
        <dbReference type="ARBA" id="ARBA00023125"/>
    </source>
</evidence>
<accession>A0ABN9G313</accession>
<dbReference type="InterPro" id="IPR001628">
    <property type="entry name" value="Znf_hrmn_rcpt"/>
</dbReference>
<dbReference type="InterPro" id="IPR050200">
    <property type="entry name" value="Nuclear_hormone_rcpt_NR3"/>
</dbReference>
<dbReference type="EMBL" id="CATNWA010017622">
    <property type="protein sequence ID" value="CAI9601908.1"/>
    <property type="molecule type" value="Genomic_DNA"/>
</dbReference>